<evidence type="ECO:0000313" key="4">
    <source>
        <dbReference type="Proteomes" id="UP001515480"/>
    </source>
</evidence>
<feature type="compositionally biased region" description="Low complexity" evidence="1">
    <location>
        <begin position="313"/>
        <end position="327"/>
    </location>
</feature>
<sequence length="335" mass="36641">MSRATYSFRFYSSEPLRRPLVLRPPVHFMALTKLLVSTLLAFIAGYVDVICVIRFKAFPATQTGNVVYIGFSLHHLWYGHMHRNVPLAPGEEAVEIEALIYRVMVVFCSFLGAYAYCALEHWQARRAQRSYDCGNLCSTSPQATASTAAPLIAFIILLSDAIPWMYGLLCTRENYEEALEAGKWSVCLLAFAFGAVHYLCGPTSDGSRLKAVTFAATGHLHKLAKLSWRCSTGLSLKPSERDGALQSIFIVLAMTCGALVGGVAIHLSPFDDDRGLMIPVSLIVLLVLELHDRVVEPPGGWQPPEKLSEPLLPAQTAAPNPETAAAPTPDPINKV</sequence>
<gene>
    <name evidence="3" type="ORF">AB1Y20_005155</name>
</gene>
<dbReference type="Proteomes" id="UP001515480">
    <property type="component" value="Unassembled WGS sequence"/>
</dbReference>
<evidence type="ECO:0000256" key="2">
    <source>
        <dbReference type="SAM" id="Phobius"/>
    </source>
</evidence>
<protein>
    <submittedName>
        <fullName evidence="3">Uncharacterized protein</fullName>
    </submittedName>
</protein>
<feature type="transmembrane region" description="Helical" evidence="2">
    <location>
        <begin position="98"/>
        <end position="119"/>
    </location>
</feature>
<keyword evidence="2" id="KW-0812">Transmembrane</keyword>
<proteinExistence type="predicted"/>
<dbReference type="AlphaFoldDB" id="A0AB34J4L8"/>
<dbReference type="EMBL" id="JBGBPQ010000013">
    <property type="protein sequence ID" value="KAL1511871.1"/>
    <property type="molecule type" value="Genomic_DNA"/>
</dbReference>
<feature type="transmembrane region" description="Helical" evidence="2">
    <location>
        <begin position="59"/>
        <end position="78"/>
    </location>
</feature>
<keyword evidence="4" id="KW-1185">Reference proteome</keyword>
<reference evidence="3 4" key="1">
    <citation type="journal article" date="2024" name="Science">
        <title>Giant polyketide synthase enzymes in the biosynthesis of giant marine polyether toxins.</title>
        <authorList>
            <person name="Fallon T.R."/>
            <person name="Shende V.V."/>
            <person name="Wierzbicki I.H."/>
            <person name="Pendleton A.L."/>
            <person name="Watervoot N.F."/>
            <person name="Auber R.P."/>
            <person name="Gonzalez D.J."/>
            <person name="Wisecaver J.H."/>
            <person name="Moore B.S."/>
        </authorList>
    </citation>
    <scope>NUCLEOTIDE SEQUENCE [LARGE SCALE GENOMIC DNA]</scope>
    <source>
        <strain evidence="3 4">12B1</strain>
    </source>
</reference>
<name>A0AB34J4L8_PRYPA</name>
<evidence type="ECO:0000256" key="1">
    <source>
        <dbReference type="SAM" id="MobiDB-lite"/>
    </source>
</evidence>
<feature type="transmembrane region" description="Helical" evidence="2">
    <location>
        <begin position="247"/>
        <end position="268"/>
    </location>
</feature>
<evidence type="ECO:0000313" key="3">
    <source>
        <dbReference type="EMBL" id="KAL1511871.1"/>
    </source>
</evidence>
<feature type="region of interest" description="Disordered" evidence="1">
    <location>
        <begin position="299"/>
        <end position="335"/>
    </location>
</feature>
<dbReference type="Pfam" id="PF06912">
    <property type="entry name" value="DUF1275"/>
    <property type="match status" value="1"/>
</dbReference>
<dbReference type="InterPro" id="IPR010699">
    <property type="entry name" value="DUF1275"/>
</dbReference>
<feature type="transmembrane region" description="Helical" evidence="2">
    <location>
        <begin position="26"/>
        <end position="47"/>
    </location>
</feature>
<organism evidence="3 4">
    <name type="scientific">Prymnesium parvum</name>
    <name type="common">Toxic golden alga</name>
    <dbReference type="NCBI Taxonomy" id="97485"/>
    <lineage>
        <taxon>Eukaryota</taxon>
        <taxon>Haptista</taxon>
        <taxon>Haptophyta</taxon>
        <taxon>Prymnesiophyceae</taxon>
        <taxon>Prymnesiales</taxon>
        <taxon>Prymnesiaceae</taxon>
        <taxon>Prymnesium</taxon>
    </lineage>
</organism>
<comment type="caution">
    <text evidence="3">The sequence shown here is derived from an EMBL/GenBank/DDBJ whole genome shotgun (WGS) entry which is preliminary data.</text>
</comment>
<keyword evidence="2" id="KW-1133">Transmembrane helix</keyword>
<accession>A0AB34J4L8</accession>
<keyword evidence="2" id="KW-0472">Membrane</keyword>